<accession>A0A7J6QC62</accession>
<feature type="non-terminal residue" evidence="3">
    <location>
        <position position="278"/>
    </location>
</feature>
<keyword evidence="1" id="KW-0175">Coiled coil</keyword>
<reference evidence="3 4" key="1">
    <citation type="submission" date="2020-04" db="EMBL/GenBank/DDBJ databases">
        <title>Perkinsus olseni comparative genomics.</title>
        <authorList>
            <person name="Bogema D.R."/>
        </authorList>
    </citation>
    <scope>NUCLEOTIDE SEQUENCE [LARGE SCALE GENOMIC DNA]</scope>
    <source>
        <strain evidence="3 4">ATCC PRA-207</strain>
    </source>
</reference>
<evidence type="ECO:0000256" key="2">
    <source>
        <dbReference type="SAM" id="MobiDB-lite"/>
    </source>
</evidence>
<name>A0A7J6QC62_PEROL</name>
<evidence type="ECO:0000313" key="3">
    <source>
        <dbReference type="EMBL" id="KAF4705858.1"/>
    </source>
</evidence>
<feature type="coiled-coil region" evidence="1">
    <location>
        <begin position="25"/>
        <end position="85"/>
    </location>
</feature>
<sequence length="278" mass="31002">IRNLVELPERYKATYDDFLQAKVRIEELTKELAEGHKQQNRLEERIKRLQSGKLPPADERTESTARQLRYEIRQLKDQYADLATRNIDFKRMAAEARCEAVQSAKLIVTYKREKDAAVLEKEEALAGMSKAERRKWVGADSKSTTVHGRAPLRTGDSQGPKAKSSSPPKQPVRRANPPVKSALKKPSPKPAEERKRPQAAAVPERRRAKAKQEGSPPLAVVGMGDGPTVEPSEGNSSSFRKLTPEKAGAKRSAPAPMQKDPPPSKRRISMSPEDCKQQ</sequence>
<gene>
    <name evidence="3" type="ORF">FOZ63_011565</name>
</gene>
<protein>
    <submittedName>
        <fullName evidence="3">Uncharacterized protein</fullName>
    </submittedName>
</protein>
<feature type="region of interest" description="Disordered" evidence="2">
    <location>
        <begin position="128"/>
        <end position="278"/>
    </location>
</feature>
<dbReference type="OMA" id="APMQKDP"/>
<dbReference type="AlphaFoldDB" id="A0A7J6QC62"/>
<dbReference type="EMBL" id="JABANO010034003">
    <property type="protein sequence ID" value="KAF4705858.1"/>
    <property type="molecule type" value="Genomic_DNA"/>
</dbReference>
<organism evidence="3 4">
    <name type="scientific">Perkinsus olseni</name>
    <name type="common">Perkinsus atlanticus</name>
    <dbReference type="NCBI Taxonomy" id="32597"/>
    <lineage>
        <taxon>Eukaryota</taxon>
        <taxon>Sar</taxon>
        <taxon>Alveolata</taxon>
        <taxon>Perkinsozoa</taxon>
        <taxon>Perkinsea</taxon>
        <taxon>Perkinsida</taxon>
        <taxon>Perkinsidae</taxon>
        <taxon>Perkinsus</taxon>
    </lineage>
</organism>
<dbReference type="Proteomes" id="UP000553632">
    <property type="component" value="Unassembled WGS sequence"/>
</dbReference>
<keyword evidence="4" id="KW-1185">Reference proteome</keyword>
<feature type="compositionally biased region" description="Basic and acidic residues" evidence="2">
    <location>
        <begin position="128"/>
        <end position="137"/>
    </location>
</feature>
<proteinExistence type="predicted"/>
<evidence type="ECO:0000313" key="4">
    <source>
        <dbReference type="Proteomes" id="UP000553632"/>
    </source>
</evidence>
<comment type="caution">
    <text evidence="3">The sequence shown here is derived from an EMBL/GenBank/DDBJ whole genome shotgun (WGS) entry which is preliminary data.</text>
</comment>
<evidence type="ECO:0000256" key="1">
    <source>
        <dbReference type="SAM" id="Coils"/>
    </source>
</evidence>